<reference evidence="2" key="1">
    <citation type="submission" date="2017-06" db="EMBL/GenBank/DDBJ databases">
        <title>Genome analysis of Fimbriiglobus ruber SP5, the first member of the order Planctomycetales with confirmed chitinolytic capability.</title>
        <authorList>
            <person name="Ravin N.V."/>
            <person name="Rakitin A.L."/>
            <person name="Ivanova A.A."/>
            <person name="Beletsky A.V."/>
            <person name="Kulichevskaya I.S."/>
            <person name="Mardanov A.V."/>
            <person name="Dedysh S.N."/>
        </authorList>
    </citation>
    <scope>NUCLEOTIDE SEQUENCE [LARGE SCALE GENOMIC DNA]</scope>
    <source>
        <strain evidence="2">SP5</strain>
    </source>
</reference>
<evidence type="ECO:0000313" key="1">
    <source>
        <dbReference type="EMBL" id="OWK46649.1"/>
    </source>
</evidence>
<accession>A0A225EB98</accession>
<dbReference type="EMBL" id="NIDE01000001">
    <property type="protein sequence ID" value="OWK46649.1"/>
    <property type="molecule type" value="Genomic_DNA"/>
</dbReference>
<proteinExistence type="predicted"/>
<gene>
    <name evidence="1" type="ORF">FRUB_00348</name>
</gene>
<dbReference type="AlphaFoldDB" id="A0A225EB98"/>
<comment type="caution">
    <text evidence="1">The sequence shown here is derived from an EMBL/GenBank/DDBJ whole genome shotgun (WGS) entry which is preliminary data.</text>
</comment>
<name>A0A225EB98_9BACT</name>
<dbReference type="Proteomes" id="UP000214646">
    <property type="component" value="Unassembled WGS sequence"/>
</dbReference>
<protein>
    <submittedName>
        <fullName evidence="1">Uncharacterized protein</fullName>
    </submittedName>
</protein>
<keyword evidence="2" id="KW-1185">Reference proteome</keyword>
<evidence type="ECO:0000313" key="2">
    <source>
        <dbReference type="Proteomes" id="UP000214646"/>
    </source>
</evidence>
<organism evidence="1 2">
    <name type="scientific">Fimbriiglobus ruber</name>
    <dbReference type="NCBI Taxonomy" id="1908690"/>
    <lineage>
        <taxon>Bacteria</taxon>
        <taxon>Pseudomonadati</taxon>
        <taxon>Planctomycetota</taxon>
        <taxon>Planctomycetia</taxon>
        <taxon>Gemmatales</taxon>
        <taxon>Gemmataceae</taxon>
        <taxon>Fimbriiglobus</taxon>
    </lineage>
</organism>
<sequence>MAGAPGSPILSVTNISKEAGISFSRLKLRHRFLPNEPIPVGTHAPIVVPAWFRDRFLPNEPNSHHLIVI</sequence>